<evidence type="ECO:0000313" key="2">
    <source>
        <dbReference type="Proteomes" id="UP000177287"/>
    </source>
</evidence>
<dbReference type="CDD" id="cd21631">
    <property type="entry name" value="RHH_CopG_NikR-like"/>
    <property type="match status" value="1"/>
</dbReference>
<proteinExistence type="predicted"/>
<comment type="caution">
    <text evidence="1">The sequence shown here is derived from an EMBL/GenBank/DDBJ whole genome shotgun (WGS) entry which is preliminary data.</text>
</comment>
<evidence type="ECO:0008006" key="3">
    <source>
        <dbReference type="Google" id="ProtNLM"/>
    </source>
</evidence>
<accession>A0A1G2RIS5</accession>
<protein>
    <recommendedName>
        <fullName evidence="3">Ribbon-helix-helix protein CopG domain-containing protein</fullName>
    </recommendedName>
</protein>
<reference evidence="1 2" key="1">
    <citation type="journal article" date="2016" name="Nat. Commun.">
        <title>Thousands of microbial genomes shed light on interconnected biogeochemical processes in an aquifer system.</title>
        <authorList>
            <person name="Anantharaman K."/>
            <person name="Brown C.T."/>
            <person name="Hug L.A."/>
            <person name="Sharon I."/>
            <person name="Castelle C.J."/>
            <person name="Probst A.J."/>
            <person name="Thomas B.C."/>
            <person name="Singh A."/>
            <person name="Wilkins M.J."/>
            <person name="Karaoz U."/>
            <person name="Brodie E.L."/>
            <person name="Williams K.H."/>
            <person name="Hubbard S.S."/>
            <person name="Banfield J.F."/>
        </authorList>
    </citation>
    <scope>NUCLEOTIDE SEQUENCE [LARGE SCALE GENOMIC DNA]</scope>
</reference>
<dbReference type="Proteomes" id="UP000177287">
    <property type="component" value="Unassembled WGS sequence"/>
</dbReference>
<sequence length="86" mass="9772">MERTQIYLPKSQIKKLKELAYKKKTTVSGLVRDAVDVQYEIGQPKALRSQRKETVLDLAEALNKISFKGPKDLASNLDDYLYGGKK</sequence>
<dbReference type="EMBL" id="MHUF01000013">
    <property type="protein sequence ID" value="OHA72746.1"/>
    <property type="molecule type" value="Genomic_DNA"/>
</dbReference>
<organism evidence="1 2">
    <name type="scientific">Candidatus Wildermuthbacteria bacterium RIFCSPLOWO2_01_FULL_47_18</name>
    <dbReference type="NCBI Taxonomy" id="1802460"/>
    <lineage>
        <taxon>Bacteria</taxon>
        <taxon>Candidatus Wildermuthiibacteriota</taxon>
    </lineage>
</organism>
<gene>
    <name evidence="1" type="ORF">A3A27_00095</name>
</gene>
<name>A0A1G2RIS5_9BACT</name>
<evidence type="ECO:0000313" key="1">
    <source>
        <dbReference type="EMBL" id="OHA72746.1"/>
    </source>
</evidence>
<dbReference type="AlphaFoldDB" id="A0A1G2RIS5"/>